<evidence type="ECO:0000256" key="1">
    <source>
        <dbReference type="ARBA" id="ARBA00022478"/>
    </source>
</evidence>
<dbReference type="GO" id="GO:0006351">
    <property type="term" value="P:DNA-templated transcription"/>
    <property type="evidence" value="ECO:0007669"/>
    <property type="project" value="UniProtKB-UniRule"/>
</dbReference>
<comment type="subunit">
    <text evidence="3">Part of the RNA polymerase complex.</text>
</comment>
<keyword evidence="2 3" id="KW-0804">Transcription</keyword>
<evidence type="ECO:0000313" key="5">
    <source>
        <dbReference type="EMBL" id="AFU59451.1"/>
    </source>
</evidence>
<dbReference type="GO" id="GO:0005737">
    <property type="term" value="C:cytoplasm"/>
    <property type="evidence" value="ECO:0007669"/>
    <property type="project" value="UniProtKB-SubCell"/>
</dbReference>
<dbReference type="AlphaFoldDB" id="K0IDG9"/>
<accession>K0IDG9</accession>
<dbReference type="GeneID" id="13794546"/>
<feature type="domain" description="DNA-directed RNA polymerase RBP11-like dimerisation" evidence="4">
    <location>
        <begin position="13"/>
        <end position="81"/>
    </location>
</feature>
<dbReference type="HAMAP" id="MF_00261">
    <property type="entry name" value="RNApol_arch_Rpo11"/>
    <property type="match status" value="1"/>
</dbReference>
<evidence type="ECO:0000256" key="2">
    <source>
        <dbReference type="ARBA" id="ARBA00023163"/>
    </source>
</evidence>
<dbReference type="InterPro" id="IPR022905">
    <property type="entry name" value="Rpo11-like"/>
</dbReference>
<keyword evidence="3" id="KW-0548">Nucleotidyltransferase</keyword>
<keyword evidence="1 3" id="KW-0240">DNA-directed RNA polymerase</keyword>
<dbReference type="Gene3D" id="3.30.1360.10">
    <property type="entry name" value="RNA polymerase, RBP11-like subunit"/>
    <property type="match status" value="1"/>
</dbReference>
<dbReference type="InterPro" id="IPR036603">
    <property type="entry name" value="RBP11-like"/>
</dbReference>
<reference evidence="5 6" key="1">
    <citation type="journal article" date="2012" name="Environ. Microbiol.">
        <title>The genome of the ammonia-oxidizing Candidatus Nitrososphaera gargensis: insights into metabolic versatility and environmental adaptations.</title>
        <authorList>
            <person name="Spang A."/>
            <person name="Poehlein A."/>
            <person name="Offre P."/>
            <person name="Zumbragel S."/>
            <person name="Haider S."/>
            <person name="Rychlik N."/>
            <person name="Nowka B."/>
            <person name="Schmeisser C."/>
            <person name="Lebedeva E.V."/>
            <person name="Rattei T."/>
            <person name="Bohm C."/>
            <person name="Schmid M."/>
            <person name="Galushko A."/>
            <person name="Hatzenpichler R."/>
            <person name="Weinmaier T."/>
            <person name="Daniel R."/>
            <person name="Schleper C."/>
            <person name="Spieck E."/>
            <person name="Streit W."/>
            <person name="Wagner M."/>
        </authorList>
    </citation>
    <scope>NUCLEOTIDE SEQUENCE [LARGE SCALE GENOMIC DNA]</scope>
    <source>
        <strain evidence="6">Ga9.2</strain>
    </source>
</reference>
<dbReference type="EMBL" id="CP002408">
    <property type="protein sequence ID" value="AFU59451.1"/>
    <property type="molecule type" value="Genomic_DNA"/>
</dbReference>
<comment type="function">
    <text evidence="3">DNA-dependent RNA polymerase (RNAP) catalyzes the transcription of DNA into RNA using the four ribonucleoside triphosphates as substrates.</text>
</comment>
<dbReference type="OrthoDB" id="6541at2157"/>
<organism evidence="5 6">
    <name type="scientific">Nitrososphaera gargensis (strain Ga9.2)</name>
    <dbReference type="NCBI Taxonomy" id="1237085"/>
    <lineage>
        <taxon>Archaea</taxon>
        <taxon>Nitrososphaerota</taxon>
        <taxon>Nitrososphaeria</taxon>
        <taxon>Nitrososphaerales</taxon>
        <taxon>Nitrososphaeraceae</taxon>
        <taxon>Nitrososphaera</taxon>
    </lineage>
</organism>
<gene>
    <name evidence="3 5" type="primary">rpoL</name>
    <name evidence="3" type="synonym">rpo11</name>
    <name evidence="5" type="ordered locus">Ngar_c25280</name>
</gene>
<name>K0IDG9_NITGG</name>
<dbReference type="EC" id="2.7.7.6" evidence="3"/>
<proteinExistence type="inferred from homology"/>
<dbReference type="STRING" id="1237085.Ngar_c25280"/>
<dbReference type="Pfam" id="PF13656">
    <property type="entry name" value="RNA_pol_L_2"/>
    <property type="match status" value="1"/>
</dbReference>
<dbReference type="GO" id="GO:0000428">
    <property type="term" value="C:DNA-directed RNA polymerase complex"/>
    <property type="evidence" value="ECO:0007669"/>
    <property type="project" value="UniProtKB-KW"/>
</dbReference>
<comment type="subcellular location">
    <subcellularLocation>
        <location evidence="3">Cytoplasm</location>
    </subcellularLocation>
</comment>
<dbReference type="HOGENOM" id="CLU_090381_5_0_2"/>
<comment type="catalytic activity">
    <reaction evidence="3">
        <text>RNA(n) + a ribonucleoside 5'-triphosphate = RNA(n+1) + diphosphate</text>
        <dbReference type="Rhea" id="RHEA:21248"/>
        <dbReference type="Rhea" id="RHEA-COMP:14527"/>
        <dbReference type="Rhea" id="RHEA-COMP:17342"/>
        <dbReference type="ChEBI" id="CHEBI:33019"/>
        <dbReference type="ChEBI" id="CHEBI:61557"/>
        <dbReference type="ChEBI" id="CHEBI:140395"/>
        <dbReference type="EC" id="2.7.7.6"/>
    </reaction>
</comment>
<comment type="similarity">
    <text evidence="3">Belongs to the archaeal Rpo11/eukaryotic RPB11/RPC19 RNA polymerase subunit family.</text>
</comment>
<dbReference type="GO" id="GO:0003899">
    <property type="term" value="F:DNA-directed RNA polymerase activity"/>
    <property type="evidence" value="ECO:0007669"/>
    <property type="project" value="UniProtKB-UniRule"/>
</dbReference>
<dbReference type="RefSeq" id="WP_015019986.1">
    <property type="nucleotide sequence ID" value="NC_018719.1"/>
</dbReference>
<dbReference type="SUPFAM" id="SSF55257">
    <property type="entry name" value="RBP11-like subunits of RNA polymerase"/>
    <property type="match status" value="1"/>
</dbReference>
<dbReference type="Proteomes" id="UP000008037">
    <property type="component" value="Chromosome"/>
</dbReference>
<dbReference type="GO" id="GO:0046983">
    <property type="term" value="F:protein dimerization activity"/>
    <property type="evidence" value="ECO:0007669"/>
    <property type="project" value="InterPro"/>
</dbReference>
<dbReference type="KEGG" id="nga:Ngar_c25280"/>
<sequence>MLAEIVDVKDNAIELKIREEDISILYIIQHELLKEKSVDFAGVIQKHPLTKEYQMRVVTKRKDPMEVIQDTSSSAQEYSKDVVSMIKSALKK</sequence>
<keyword evidence="3" id="KW-0808">Transferase</keyword>
<evidence type="ECO:0000259" key="4">
    <source>
        <dbReference type="Pfam" id="PF13656"/>
    </source>
</evidence>
<evidence type="ECO:0000313" key="6">
    <source>
        <dbReference type="Proteomes" id="UP000008037"/>
    </source>
</evidence>
<protein>
    <recommendedName>
        <fullName evidence="3">DNA-directed RNA polymerase subunit Rpo11</fullName>
        <ecNumber evidence="3">2.7.7.6</ecNumber>
    </recommendedName>
    <alternativeName>
        <fullName evidence="3">DNA-directed RNA polymerase subunit L</fullName>
    </alternativeName>
</protein>
<evidence type="ECO:0000256" key="3">
    <source>
        <dbReference type="HAMAP-Rule" id="MF_00261"/>
    </source>
</evidence>
<dbReference type="InParanoid" id="K0IDG9"/>
<dbReference type="InterPro" id="IPR009025">
    <property type="entry name" value="RBP11-like_dimer"/>
</dbReference>
<keyword evidence="6" id="KW-1185">Reference proteome</keyword>
<keyword evidence="3" id="KW-0963">Cytoplasm</keyword>